<proteinExistence type="predicted"/>
<evidence type="ECO:0000313" key="2">
    <source>
        <dbReference type="Proteomes" id="UP000736335"/>
    </source>
</evidence>
<dbReference type="SUPFAM" id="SSF52047">
    <property type="entry name" value="RNI-like"/>
    <property type="match status" value="1"/>
</dbReference>
<dbReference type="AlphaFoldDB" id="A0A9P6H7F3"/>
<reference evidence="1" key="2">
    <citation type="submission" date="2020-11" db="EMBL/GenBank/DDBJ databases">
        <authorList>
            <consortium name="DOE Joint Genome Institute"/>
            <person name="Kuo A."/>
            <person name="Miyauchi S."/>
            <person name="Kiss E."/>
            <person name="Drula E."/>
            <person name="Kohler A."/>
            <person name="Sanchez-Garcia M."/>
            <person name="Andreopoulos B."/>
            <person name="Barry K.W."/>
            <person name="Bonito G."/>
            <person name="Buee M."/>
            <person name="Carver A."/>
            <person name="Chen C."/>
            <person name="Cichocki N."/>
            <person name="Clum A."/>
            <person name="Culley D."/>
            <person name="Crous P.W."/>
            <person name="Fauchery L."/>
            <person name="Girlanda M."/>
            <person name="Hayes R."/>
            <person name="Keri Z."/>
            <person name="Labutti K."/>
            <person name="Lipzen A."/>
            <person name="Lombard V."/>
            <person name="Magnuson J."/>
            <person name="Maillard F."/>
            <person name="Morin E."/>
            <person name="Murat C."/>
            <person name="Nolan M."/>
            <person name="Ohm R."/>
            <person name="Pangilinan J."/>
            <person name="Pereira M."/>
            <person name="Perotto S."/>
            <person name="Peter M."/>
            <person name="Riley R."/>
            <person name="Sitrit Y."/>
            <person name="Stielow B."/>
            <person name="Szollosi G."/>
            <person name="Zifcakova L."/>
            <person name="Stursova M."/>
            <person name="Spatafora J.W."/>
            <person name="Tedersoo L."/>
            <person name="Vaario L.-M."/>
            <person name="Yamada A."/>
            <person name="Yan M."/>
            <person name="Wang P."/>
            <person name="Xu J."/>
            <person name="Bruns T."/>
            <person name="Baldrian P."/>
            <person name="Vilgalys R."/>
            <person name="Henrissat B."/>
            <person name="Grigoriev I.V."/>
            <person name="Hibbett D."/>
            <person name="Nagy L.G."/>
            <person name="Martin F.M."/>
        </authorList>
    </citation>
    <scope>NUCLEOTIDE SEQUENCE</scope>
    <source>
        <strain evidence="1">UH-Tt-Lm1</strain>
    </source>
</reference>
<name>A0A9P6H7F3_9AGAM</name>
<accession>A0A9P6H7F3</accession>
<keyword evidence="2" id="KW-1185">Reference proteome</keyword>
<gene>
    <name evidence="1" type="ORF">BJ322DRAFT_287665</name>
</gene>
<organism evidence="1 2">
    <name type="scientific">Thelephora terrestris</name>
    <dbReference type="NCBI Taxonomy" id="56493"/>
    <lineage>
        <taxon>Eukaryota</taxon>
        <taxon>Fungi</taxon>
        <taxon>Dikarya</taxon>
        <taxon>Basidiomycota</taxon>
        <taxon>Agaricomycotina</taxon>
        <taxon>Agaricomycetes</taxon>
        <taxon>Thelephorales</taxon>
        <taxon>Thelephoraceae</taxon>
        <taxon>Thelephora</taxon>
    </lineage>
</organism>
<reference evidence="1" key="1">
    <citation type="journal article" date="2020" name="Nat. Commun.">
        <title>Large-scale genome sequencing of mycorrhizal fungi provides insights into the early evolution of symbiotic traits.</title>
        <authorList>
            <person name="Miyauchi S."/>
            <person name="Kiss E."/>
            <person name="Kuo A."/>
            <person name="Drula E."/>
            <person name="Kohler A."/>
            <person name="Sanchez-Garcia M."/>
            <person name="Morin E."/>
            <person name="Andreopoulos B."/>
            <person name="Barry K.W."/>
            <person name="Bonito G."/>
            <person name="Buee M."/>
            <person name="Carver A."/>
            <person name="Chen C."/>
            <person name="Cichocki N."/>
            <person name="Clum A."/>
            <person name="Culley D."/>
            <person name="Crous P.W."/>
            <person name="Fauchery L."/>
            <person name="Girlanda M."/>
            <person name="Hayes R.D."/>
            <person name="Keri Z."/>
            <person name="LaButti K."/>
            <person name="Lipzen A."/>
            <person name="Lombard V."/>
            <person name="Magnuson J."/>
            <person name="Maillard F."/>
            <person name="Murat C."/>
            <person name="Nolan M."/>
            <person name="Ohm R.A."/>
            <person name="Pangilinan J."/>
            <person name="Pereira M.F."/>
            <person name="Perotto S."/>
            <person name="Peter M."/>
            <person name="Pfister S."/>
            <person name="Riley R."/>
            <person name="Sitrit Y."/>
            <person name="Stielow J.B."/>
            <person name="Szollosi G."/>
            <person name="Zifcakova L."/>
            <person name="Stursova M."/>
            <person name="Spatafora J.W."/>
            <person name="Tedersoo L."/>
            <person name="Vaario L.M."/>
            <person name="Yamada A."/>
            <person name="Yan M."/>
            <person name="Wang P."/>
            <person name="Xu J."/>
            <person name="Bruns T."/>
            <person name="Baldrian P."/>
            <person name="Vilgalys R."/>
            <person name="Dunand C."/>
            <person name="Henrissat B."/>
            <person name="Grigoriev I.V."/>
            <person name="Hibbett D."/>
            <person name="Nagy L.G."/>
            <person name="Martin F.M."/>
        </authorList>
    </citation>
    <scope>NUCLEOTIDE SEQUENCE</scope>
    <source>
        <strain evidence="1">UH-Tt-Lm1</strain>
    </source>
</reference>
<evidence type="ECO:0008006" key="3">
    <source>
        <dbReference type="Google" id="ProtNLM"/>
    </source>
</evidence>
<dbReference type="Proteomes" id="UP000736335">
    <property type="component" value="Unassembled WGS sequence"/>
</dbReference>
<dbReference type="EMBL" id="WIUZ02000015">
    <property type="protein sequence ID" value="KAF9780886.1"/>
    <property type="molecule type" value="Genomic_DNA"/>
</dbReference>
<protein>
    <recommendedName>
        <fullName evidence="3">F-box domain-containing protein</fullName>
    </recommendedName>
</protein>
<sequence>MSPTLPQEILDLIIDLLRDELSTLKACCLASKSWILRSRGYMFARVEFSLTGLRTVESWKKTFPDPPNSPAHHTRNLGLCSANVCAWIRSFRHVEKLSLAASGWGGGSLVQLHGLWPTLKSLHLSYIDAPISEILHLICSFPLLEDLSLHTLEVNTDEWVTPPTSPKLTGSLRLHGKINSVTRRLLELPDGLHFSEIQVDYRVGDVSASAVMDLVSKCSGTLETLCLKYQTSSAFPVVSAAGRLFNPRHPLIQFCLTYRLRLTSPAPSNSNV</sequence>
<evidence type="ECO:0000313" key="1">
    <source>
        <dbReference type="EMBL" id="KAF9780886.1"/>
    </source>
</evidence>
<comment type="caution">
    <text evidence="1">The sequence shown here is derived from an EMBL/GenBank/DDBJ whole genome shotgun (WGS) entry which is preliminary data.</text>
</comment>